<dbReference type="RefSeq" id="WP_107581406.1">
    <property type="nucleotide sequence ID" value="NZ_JAERMS010000034.1"/>
</dbReference>
<accession>A0ABS3M777</accession>
<dbReference type="GO" id="GO:0016301">
    <property type="term" value="F:kinase activity"/>
    <property type="evidence" value="ECO:0007669"/>
    <property type="project" value="UniProtKB-KW"/>
</dbReference>
<evidence type="ECO:0000313" key="2">
    <source>
        <dbReference type="Proteomes" id="UP000664265"/>
    </source>
</evidence>
<name>A0ABS3M777_9BACT</name>
<dbReference type="InterPro" id="IPR011009">
    <property type="entry name" value="Kinase-like_dom_sf"/>
</dbReference>
<keyword evidence="1" id="KW-0418">Kinase</keyword>
<organism evidence="1 2">
    <name type="scientific">Prevotella illustrans</name>
    <dbReference type="NCBI Taxonomy" id="2800387"/>
    <lineage>
        <taxon>Bacteria</taxon>
        <taxon>Pseudomonadati</taxon>
        <taxon>Bacteroidota</taxon>
        <taxon>Bacteroidia</taxon>
        <taxon>Bacteroidales</taxon>
        <taxon>Prevotellaceae</taxon>
        <taxon>Prevotella</taxon>
    </lineage>
</organism>
<keyword evidence="2" id="KW-1185">Reference proteome</keyword>
<comment type="caution">
    <text evidence="1">The sequence shown here is derived from an EMBL/GenBank/DDBJ whole genome shotgun (WGS) entry which is preliminary data.</text>
</comment>
<keyword evidence="1" id="KW-0808">Transferase</keyword>
<proteinExistence type="predicted"/>
<dbReference type="SUPFAM" id="SSF56112">
    <property type="entry name" value="Protein kinase-like (PK-like)"/>
    <property type="match status" value="1"/>
</dbReference>
<dbReference type="Proteomes" id="UP000664265">
    <property type="component" value="Unassembled WGS sequence"/>
</dbReference>
<evidence type="ECO:0000313" key="1">
    <source>
        <dbReference type="EMBL" id="MBO1364024.1"/>
    </source>
</evidence>
<dbReference type="Gene3D" id="1.10.510.10">
    <property type="entry name" value="Transferase(Phosphotransferase) domain 1"/>
    <property type="match status" value="1"/>
</dbReference>
<reference evidence="1 2" key="1">
    <citation type="submission" date="2021-01" db="EMBL/GenBank/DDBJ databases">
        <title>Prevotella A2931 sp. nov.</title>
        <authorList>
            <person name="Buhl M."/>
            <person name="Oberhettinger P."/>
        </authorList>
    </citation>
    <scope>NUCLEOTIDE SEQUENCE [LARGE SCALE GENOMIC DNA]</scope>
    <source>
        <strain evidence="1 2">A2931</strain>
    </source>
</reference>
<dbReference type="Pfam" id="PF06293">
    <property type="entry name" value="Kdo"/>
    <property type="match status" value="1"/>
</dbReference>
<gene>
    <name evidence="1" type="ORF">JHU38_09620</name>
</gene>
<dbReference type="EMBL" id="JAERMS010000034">
    <property type="protein sequence ID" value="MBO1364024.1"/>
    <property type="molecule type" value="Genomic_DNA"/>
</dbReference>
<protein>
    <submittedName>
        <fullName evidence="1">Tyrosine protein kinase</fullName>
    </submittedName>
</protein>
<sequence>MKINPKYTHLQAWLEALPARFEAEGEHVYGGKRNLIKKFTAPDGTILNVKRYCRPAHINLLIYSLGIRKPKGQRAWKYPRLLREAGFETPEPVAYIEERHMGLLGYSYFISLQCPYPNDMYQFGRAKKGSYEDFCSAFARYTARLHNAGIMHLDYSPGNILWDRLPDGKFVFSLVDINRLRFGTVSKQQGCANFARLWGSIRFFMLLGRGYATARGYDVNETERLILSARRKFWTKYLKKHSVSYRVEL</sequence>